<protein>
    <submittedName>
        <fullName evidence="7">Translin</fullName>
    </submittedName>
</protein>
<keyword evidence="4" id="KW-0963">Cytoplasm</keyword>
<sequence length="225" mass="26711">MDKIFQDFQNGFNKEFELKQKIRTQIKQITQINRKIEHALIDIHDEFDDFSNIFEKILNLIPKFKEQLEKVILLIPEDQYYKFDSGLKFEIINIIYALSLITFFKSGDLIPIQKIEEMILNKEKLGCKSELIIEKQDYLNGISKLSSQLSRYCVNCARNEKYELIENICNFLGKINLGLELLKSKNEGLKKKHEFIKRDLKKIEKLIYDIEKTNQIKKILSNQKK</sequence>
<organism evidence="7 8">
    <name type="scientific">Anaeramoeba flamelloides</name>
    <dbReference type="NCBI Taxonomy" id="1746091"/>
    <lineage>
        <taxon>Eukaryota</taxon>
        <taxon>Metamonada</taxon>
        <taxon>Anaeramoebidae</taxon>
        <taxon>Anaeramoeba</taxon>
    </lineage>
</organism>
<evidence type="ECO:0000256" key="1">
    <source>
        <dbReference type="ARBA" id="ARBA00004123"/>
    </source>
</evidence>
<dbReference type="EMBL" id="JANTQA010000032">
    <property type="protein sequence ID" value="KAJ3440311.1"/>
    <property type="molecule type" value="Genomic_DNA"/>
</dbReference>
<dbReference type="InterPro" id="IPR036081">
    <property type="entry name" value="Translin_sf"/>
</dbReference>
<evidence type="ECO:0000313" key="8">
    <source>
        <dbReference type="Proteomes" id="UP001146793"/>
    </source>
</evidence>
<dbReference type="SUPFAM" id="SSF74784">
    <property type="entry name" value="Translin"/>
    <property type="match status" value="1"/>
</dbReference>
<comment type="caution">
    <text evidence="7">The sequence shown here is derived from an EMBL/GenBank/DDBJ whole genome shotgun (WGS) entry which is preliminary data.</text>
</comment>
<dbReference type="Gene3D" id="1.20.58.200">
    <property type="entry name" value="Translin, domain 2"/>
    <property type="match status" value="1"/>
</dbReference>
<feature type="coiled-coil region" evidence="6">
    <location>
        <begin position="179"/>
        <end position="206"/>
    </location>
</feature>
<reference evidence="7" key="1">
    <citation type="submission" date="2022-08" db="EMBL/GenBank/DDBJ databases">
        <title>Novel sulphate-reducing endosymbionts in the free-living metamonad Anaeramoeba.</title>
        <authorList>
            <person name="Jerlstrom-Hultqvist J."/>
            <person name="Cepicka I."/>
            <person name="Gallot-Lavallee L."/>
            <person name="Salas-Leiva D."/>
            <person name="Curtis B.A."/>
            <person name="Zahonova K."/>
            <person name="Pipaliya S."/>
            <person name="Dacks J."/>
            <person name="Roger A.J."/>
        </authorList>
    </citation>
    <scope>NUCLEOTIDE SEQUENCE</scope>
    <source>
        <strain evidence="7">Busselton2</strain>
    </source>
</reference>
<evidence type="ECO:0000256" key="5">
    <source>
        <dbReference type="ARBA" id="ARBA00023242"/>
    </source>
</evidence>
<evidence type="ECO:0000256" key="3">
    <source>
        <dbReference type="ARBA" id="ARBA00005902"/>
    </source>
</evidence>
<dbReference type="InterPro" id="IPR016068">
    <property type="entry name" value="Translin_N"/>
</dbReference>
<dbReference type="InterPro" id="IPR016069">
    <property type="entry name" value="Translin_C"/>
</dbReference>
<evidence type="ECO:0000256" key="4">
    <source>
        <dbReference type="ARBA" id="ARBA00022490"/>
    </source>
</evidence>
<dbReference type="Proteomes" id="UP001146793">
    <property type="component" value="Unassembled WGS sequence"/>
</dbReference>
<dbReference type="AlphaFoldDB" id="A0AAV7ZE62"/>
<accession>A0AAV7ZE62</accession>
<proteinExistence type="inferred from homology"/>
<dbReference type="GO" id="GO:0005634">
    <property type="term" value="C:nucleus"/>
    <property type="evidence" value="ECO:0007669"/>
    <property type="project" value="UniProtKB-SubCell"/>
</dbReference>
<name>A0AAV7ZE62_9EUKA</name>
<evidence type="ECO:0000256" key="2">
    <source>
        <dbReference type="ARBA" id="ARBA00004496"/>
    </source>
</evidence>
<dbReference type="GO" id="GO:0005737">
    <property type="term" value="C:cytoplasm"/>
    <property type="evidence" value="ECO:0007669"/>
    <property type="project" value="UniProtKB-SubCell"/>
</dbReference>
<dbReference type="Pfam" id="PF01997">
    <property type="entry name" value="Translin"/>
    <property type="match status" value="1"/>
</dbReference>
<keyword evidence="5" id="KW-0539">Nucleus</keyword>
<evidence type="ECO:0000313" key="7">
    <source>
        <dbReference type="EMBL" id="KAJ3440311.1"/>
    </source>
</evidence>
<dbReference type="GO" id="GO:0043565">
    <property type="term" value="F:sequence-specific DNA binding"/>
    <property type="evidence" value="ECO:0007669"/>
    <property type="project" value="InterPro"/>
</dbReference>
<evidence type="ECO:0000256" key="6">
    <source>
        <dbReference type="SAM" id="Coils"/>
    </source>
</evidence>
<dbReference type="InterPro" id="IPR002848">
    <property type="entry name" value="Translin_fam"/>
</dbReference>
<keyword evidence="6" id="KW-0175">Coiled coil</keyword>
<comment type="subcellular location">
    <subcellularLocation>
        <location evidence="2">Cytoplasm</location>
    </subcellularLocation>
    <subcellularLocation>
        <location evidence="1">Nucleus</location>
    </subcellularLocation>
</comment>
<dbReference type="PANTHER" id="PTHR10741">
    <property type="entry name" value="TRANSLIN AND TRANSLIN ASSOCIATED PROTEIN X"/>
    <property type="match status" value="1"/>
</dbReference>
<comment type="similarity">
    <text evidence="3">Belongs to the translin family.</text>
</comment>
<dbReference type="Gene3D" id="1.20.58.190">
    <property type="entry name" value="Translin, domain 1"/>
    <property type="match status" value="1"/>
</dbReference>
<gene>
    <name evidence="7" type="ORF">M0812_16369</name>
</gene>